<dbReference type="eggNOG" id="COG0683">
    <property type="taxonomic scope" value="Bacteria"/>
</dbReference>
<dbReference type="InterPro" id="IPR000709">
    <property type="entry name" value="Leu_Ile_Val-bd"/>
</dbReference>
<evidence type="ECO:0000256" key="2">
    <source>
        <dbReference type="ARBA" id="ARBA00022448"/>
    </source>
</evidence>
<dbReference type="InterPro" id="IPR028081">
    <property type="entry name" value="Leu-bd"/>
</dbReference>
<dbReference type="PANTHER" id="PTHR47151:SF3">
    <property type="entry name" value="LEUCINE-SPECIFIC-BINDING PROTEIN"/>
    <property type="match status" value="1"/>
</dbReference>
<dbReference type="GO" id="GO:0006865">
    <property type="term" value="P:amino acid transport"/>
    <property type="evidence" value="ECO:0007669"/>
    <property type="project" value="UniProtKB-KW"/>
</dbReference>
<organism evidence="7 8">
    <name type="scientific">Lautropia mirabilis ATCC 51599</name>
    <dbReference type="NCBI Taxonomy" id="887898"/>
    <lineage>
        <taxon>Bacteria</taxon>
        <taxon>Pseudomonadati</taxon>
        <taxon>Pseudomonadota</taxon>
        <taxon>Betaproteobacteria</taxon>
        <taxon>Burkholderiales</taxon>
        <taxon>Burkholderiaceae</taxon>
        <taxon>Lautropia</taxon>
    </lineage>
</organism>
<dbReference type="PRINTS" id="PR00337">
    <property type="entry name" value="LEUILEVALBP"/>
</dbReference>
<proteinExistence type="inferred from homology"/>
<keyword evidence="2" id="KW-0813">Transport</keyword>
<feature type="domain" description="Leucine-binding protein" evidence="6">
    <location>
        <begin position="39"/>
        <end position="378"/>
    </location>
</feature>
<evidence type="ECO:0000256" key="4">
    <source>
        <dbReference type="ARBA" id="ARBA00022970"/>
    </source>
</evidence>
<keyword evidence="8" id="KW-1185">Reference proteome</keyword>
<evidence type="ECO:0000256" key="1">
    <source>
        <dbReference type="ARBA" id="ARBA00010062"/>
    </source>
</evidence>
<feature type="chain" id="PRO_5003221798" evidence="5">
    <location>
        <begin position="37"/>
        <end position="384"/>
    </location>
</feature>
<dbReference type="STRING" id="887898.HMPREF0551_1744"/>
<evidence type="ECO:0000256" key="3">
    <source>
        <dbReference type="ARBA" id="ARBA00022729"/>
    </source>
</evidence>
<sequence>MTTLSHTTISPMKHFRPTALLAALALSGLMATAAQAADTLRIALPGPTTGPVAQYGSMVREGAFTAIEQINAAGGVNGQQLEGVVIDDACEPKQGPIAANRAINEDIHFVVGHVCSGATIAAAAIYDEEGVLMITPSATAPALTDGKNYEYIFRVTGRDDQQGPAAAQYILDVAKPKKVAILHDKQSYGQGIANAVRVTLEKAGLKPVLFEGINAGDADYSAIITKLRSQGVDFVYYGGYHPEMGLLLRQAAEQGVKAKFMGPEGAGNPDINAIAGNAVEGMLLTLPKDFSADPANAAIVKAFQAKKRDASGAFQLSAYAAVQAIVDGIKATGSDDPEQVAKWLHANTVKTPVGELKWTAQGDLESYPYVVYTWHKDGSKTLAK</sequence>
<keyword evidence="4" id="KW-0029">Amino-acid transport</keyword>
<dbReference type="Pfam" id="PF13458">
    <property type="entry name" value="Peripla_BP_6"/>
    <property type="match status" value="1"/>
</dbReference>
<dbReference type="AlphaFoldDB" id="E7RYI0"/>
<gene>
    <name evidence="7" type="ORF">HMPREF0551_1744</name>
</gene>
<dbReference type="EMBL" id="AEQP01000017">
    <property type="protein sequence ID" value="EFV94488.1"/>
    <property type="molecule type" value="Genomic_DNA"/>
</dbReference>
<evidence type="ECO:0000256" key="5">
    <source>
        <dbReference type="SAM" id="SignalP"/>
    </source>
</evidence>
<dbReference type="Proteomes" id="UP000011021">
    <property type="component" value="Unassembled WGS sequence"/>
</dbReference>
<evidence type="ECO:0000313" key="8">
    <source>
        <dbReference type="Proteomes" id="UP000011021"/>
    </source>
</evidence>
<comment type="caution">
    <text evidence="7">The sequence shown here is derived from an EMBL/GenBank/DDBJ whole genome shotgun (WGS) entry which is preliminary data.</text>
</comment>
<dbReference type="CDD" id="cd06342">
    <property type="entry name" value="PBP1_ABC_LIVBP-like"/>
    <property type="match status" value="1"/>
</dbReference>
<reference evidence="7 8" key="1">
    <citation type="submission" date="2010-12" db="EMBL/GenBank/DDBJ databases">
        <authorList>
            <person name="Muzny D."/>
            <person name="Qin X."/>
            <person name="Deng J."/>
            <person name="Jiang H."/>
            <person name="Liu Y."/>
            <person name="Qu J."/>
            <person name="Song X.-Z."/>
            <person name="Zhang L."/>
            <person name="Thornton R."/>
            <person name="Coyle M."/>
            <person name="Francisco L."/>
            <person name="Jackson L."/>
            <person name="Javaid M."/>
            <person name="Korchina V."/>
            <person name="Kovar C."/>
            <person name="Mata R."/>
            <person name="Mathew T."/>
            <person name="Ngo R."/>
            <person name="Nguyen L."/>
            <person name="Nguyen N."/>
            <person name="Okwuonu G."/>
            <person name="Ongeri F."/>
            <person name="Pham C."/>
            <person name="Simmons D."/>
            <person name="Wilczek-Boney K."/>
            <person name="Hale W."/>
            <person name="Jakkamsetti A."/>
            <person name="Pham P."/>
            <person name="Ruth R."/>
            <person name="San Lucas F."/>
            <person name="Warren J."/>
            <person name="Zhang J."/>
            <person name="Zhao Z."/>
            <person name="Zhou C."/>
            <person name="Zhu D."/>
            <person name="Lee S."/>
            <person name="Bess C."/>
            <person name="Blankenburg K."/>
            <person name="Forbes L."/>
            <person name="Fu Q."/>
            <person name="Gubbala S."/>
            <person name="Hirani K."/>
            <person name="Jayaseelan J.C."/>
            <person name="Lara F."/>
            <person name="Munidasa M."/>
            <person name="Palculict T."/>
            <person name="Patil S."/>
            <person name="Pu L.-L."/>
            <person name="Saada N."/>
            <person name="Tang L."/>
            <person name="Weissenberger G."/>
            <person name="Zhu Y."/>
            <person name="Hemphill L."/>
            <person name="Shang Y."/>
            <person name="Youmans B."/>
            <person name="Ayvaz T."/>
            <person name="Ross M."/>
            <person name="Santibanez J."/>
            <person name="Aqrawi P."/>
            <person name="Gross S."/>
            <person name="Joshi V."/>
            <person name="Fowler G."/>
            <person name="Nazareth L."/>
            <person name="Reid J."/>
            <person name="Worley K."/>
            <person name="Petrosino J."/>
            <person name="Highlander S."/>
            <person name="Gibbs R."/>
        </authorList>
    </citation>
    <scope>NUCLEOTIDE SEQUENCE [LARGE SCALE GENOMIC DNA]</scope>
    <source>
        <strain evidence="7 8">ATCC 51599</strain>
    </source>
</reference>
<keyword evidence="3 5" id="KW-0732">Signal</keyword>
<keyword evidence="7" id="KW-0675">Receptor</keyword>
<dbReference type="PANTHER" id="PTHR47151">
    <property type="entry name" value="LEU/ILE/VAL-BINDING ABC TRANSPORTER SUBUNIT"/>
    <property type="match status" value="1"/>
</dbReference>
<dbReference type="SUPFAM" id="SSF53822">
    <property type="entry name" value="Periplasmic binding protein-like I"/>
    <property type="match status" value="1"/>
</dbReference>
<dbReference type="HOGENOM" id="CLU_027128_6_0_4"/>
<dbReference type="NCBIfam" id="NF011933">
    <property type="entry name" value="PRK15404.1"/>
    <property type="match status" value="1"/>
</dbReference>
<accession>E7RYI0</accession>
<feature type="signal peptide" evidence="5">
    <location>
        <begin position="1"/>
        <end position="36"/>
    </location>
</feature>
<dbReference type="InterPro" id="IPR028082">
    <property type="entry name" value="Peripla_BP_I"/>
</dbReference>
<dbReference type="Gene3D" id="3.40.50.2300">
    <property type="match status" value="2"/>
</dbReference>
<name>E7RYI0_9BURK</name>
<evidence type="ECO:0000313" key="7">
    <source>
        <dbReference type="EMBL" id="EFV94488.1"/>
    </source>
</evidence>
<evidence type="ECO:0000259" key="6">
    <source>
        <dbReference type="Pfam" id="PF13458"/>
    </source>
</evidence>
<comment type="similarity">
    <text evidence="1">Belongs to the leucine-binding protein family.</text>
</comment>
<protein>
    <submittedName>
        <fullName evidence="7">Receptor family ligand-binding protein</fullName>
    </submittedName>
</protein>